<dbReference type="Proteomes" id="UP001299876">
    <property type="component" value="Unassembled WGS sequence"/>
</dbReference>
<accession>A0ABT0EZX8</accession>
<evidence type="ECO:0000256" key="1">
    <source>
        <dbReference type="SAM" id="SignalP"/>
    </source>
</evidence>
<protein>
    <recommendedName>
        <fullName evidence="4">Lipoprotein</fullName>
    </recommendedName>
</protein>
<evidence type="ECO:0000313" key="3">
    <source>
        <dbReference type="Proteomes" id="UP001299876"/>
    </source>
</evidence>
<feature type="signal peptide" evidence="1">
    <location>
        <begin position="1"/>
        <end position="22"/>
    </location>
</feature>
<proteinExistence type="predicted"/>
<organism evidence="2 3">
    <name type="scientific">Pseudomonas violetae</name>
    <dbReference type="NCBI Taxonomy" id="2915813"/>
    <lineage>
        <taxon>Bacteria</taxon>
        <taxon>Pseudomonadati</taxon>
        <taxon>Pseudomonadota</taxon>
        <taxon>Gammaproteobacteria</taxon>
        <taxon>Pseudomonadales</taxon>
        <taxon>Pseudomonadaceae</taxon>
        <taxon>Pseudomonas</taxon>
    </lineage>
</organism>
<feature type="chain" id="PRO_5046668337" description="Lipoprotein" evidence="1">
    <location>
        <begin position="23"/>
        <end position="117"/>
    </location>
</feature>
<comment type="caution">
    <text evidence="2">The sequence shown here is derived from an EMBL/GenBank/DDBJ whole genome shotgun (WGS) entry which is preliminary data.</text>
</comment>
<name>A0ABT0EZX8_9PSED</name>
<evidence type="ECO:0008006" key="4">
    <source>
        <dbReference type="Google" id="ProtNLM"/>
    </source>
</evidence>
<keyword evidence="1" id="KW-0732">Signal</keyword>
<dbReference type="PROSITE" id="PS51257">
    <property type="entry name" value="PROKAR_LIPOPROTEIN"/>
    <property type="match status" value="1"/>
</dbReference>
<gene>
    <name evidence="2" type="ORF">L9059_14165</name>
</gene>
<evidence type="ECO:0000313" key="2">
    <source>
        <dbReference type="EMBL" id="MCK1791312.1"/>
    </source>
</evidence>
<keyword evidence="3" id="KW-1185">Reference proteome</keyword>
<dbReference type="EMBL" id="JAKNRW010000009">
    <property type="protein sequence ID" value="MCK1791312.1"/>
    <property type="molecule type" value="Genomic_DNA"/>
</dbReference>
<reference evidence="2 3" key="1">
    <citation type="submission" date="2022-02" db="EMBL/GenBank/DDBJ databases">
        <title>Comparative genomics of the first Antarctic Pseudomonas spp. capable of biotransforming 2,4,6-Trinitrotoluene.</title>
        <authorList>
            <person name="Cabrera M.A."/>
            <person name="Marquez S.L."/>
            <person name="Perez-Donoso J.M."/>
        </authorList>
    </citation>
    <scope>NUCLEOTIDE SEQUENCE [LARGE SCALE GENOMIC DNA]</scope>
    <source>
        <strain evidence="2 3">TNT19</strain>
    </source>
</reference>
<dbReference type="RefSeq" id="WP_247291648.1">
    <property type="nucleotide sequence ID" value="NZ_JAKNRW010000009.1"/>
</dbReference>
<sequence>MRILLLALAATLLLGCAGSVMNDARTKTPYRTLKSDKPEKVVAQCVQFSWQDEAVFGVDAGAYLQPGEKGGSTVYTRAAESFVDVTTDAASGTVLSYYAQQDDFVAKRRLAALATCL</sequence>